<evidence type="ECO:0000256" key="1">
    <source>
        <dbReference type="ARBA" id="ARBA00022485"/>
    </source>
</evidence>
<evidence type="ECO:0000256" key="2">
    <source>
        <dbReference type="ARBA" id="ARBA00022691"/>
    </source>
</evidence>
<dbReference type="GO" id="GO:0051539">
    <property type="term" value="F:4 iron, 4 sulfur cluster binding"/>
    <property type="evidence" value="ECO:0007669"/>
    <property type="project" value="UniProtKB-KW"/>
</dbReference>
<dbReference type="PANTHER" id="PTHR30352:SF5">
    <property type="entry name" value="PYRUVATE FORMATE-LYASE 1-ACTIVATING ENZYME"/>
    <property type="match status" value="1"/>
</dbReference>
<dbReference type="eggNOG" id="COG1180">
    <property type="taxonomic scope" value="Bacteria"/>
</dbReference>
<keyword evidence="4 6" id="KW-0408">Iron</keyword>
<feature type="binding site" evidence="6">
    <location>
        <position position="71"/>
    </location>
    <ligand>
        <name>[4Fe-4S] cluster</name>
        <dbReference type="ChEBI" id="CHEBI:49883"/>
        <note>4Fe-4S-S-AdoMet</note>
    </ligand>
</feature>
<dbReference type="GO" id="GO:0046872">
    <property type="term" value="F:metal ion binding"/>
    <property type="evidence" value="ECO:0007669"/>
    <property type="project" value="UniProtKB-KW"/>
</dbReference>
<gene>
    <name evidence="8" type="primary">pflA</name>
    <name evidence="8" type="ORF">SCABRO_02637</name>
</gene>
<evidence type="ECO:0000313" key="8">
    <source>
        <dbReference type="EMBL" id="KHE91583.1"/>
    </source>
</evidence>
<dbReference type="InterPro" id="IPR007197">
    <property type="entry name" value="rSAM"/>
</dbReference>
<dbReference type="SUPFAM" id="SSF102114">
    <property type="entry name" value="Radical SAM enzymes"/>
    <property type="match status" value="1"/>
</dbReference>
<dbReference type="InterPro" id="IPR013785">
    <property type="entry name" value="Aldolase_TIM"/>
</dbReference>
<keyword evidence="5 6" id="KW-0411">Iron-sulfur</keyword>
<organism evidence="8 9">
    <name type="scientific">Candidatus Scalindua brodae</name>
    <dbReference type="NCBI Taxonomy" id="237368"/>
    <lineage>
        <taxon>Bacteria</taxon>
        <taxon>Pseudomonadati</taxon>
        <taxon>Planctomycetota</taxon>
        <taxon>Candidatus Brocadiia</taxon>
        <taxon>Candidatus Brocadiales</taxon>
        <taxon>Candidatus Scalinduaceae</taxon>
        <taxon>Candidatus Scalindua</taxon>
    </lineage>
</organism>
<evidence type="ECO:0000259" key="7">
    <source>
        <dbReference type="PROSITE" id="PS51918"/>
    </source>
</evidence>
<name>A0A0B0EKD0_9BACT</name>
<dbReference type="SFLD" id="SFLDS00029">
    <property type="entry name" value="Radical_SAM"/>
    <property type="match status" value="1"/>
</dbReference>
<keyword evidence="8" id="KW-0456">Lyase</keyword>
<dbReference type="InterPro" id="IPR016431">
    <property type="entry name" value="Pyrv-formate_lyase-activ_prd"/>
</dbReference>
<evidence type="ECO:0000256" key="4">
    <source>
        <dbReference type="ARBA" id="ARBA00023004"/>
    </source>
</evidence>
<dbReference type="Proteomes" id="UP000030652">
    <property type="component" value="Unassembled WGS sequence"/>
</dbReference>
<sequence length="345" mass="38587">MCPHRCVIADGKLGYCGVRKNMDGKLFSMIYGRVSSACADAIEKKPLYHFFPGSHTFSIGSLGCNMRCGHCQNWQIAHSRIDNSDRDTPYISPEELVRRTMENGCKGISWTYNEPTIWLEYAIDGAKLAKEEGLYTVFVTNGYIELDALDAIGPFLDAYRVDIKGFDSYTAKDSSGTDIKVSDGLQDSRHCFYRDVTGIKSVRPILDAAVRAKSKWDMHVEIITNVVPGYNDGTEELHGIAGWIVQNLGDETPWHVSRFHPYLELSHVPSTPVSTLESAREIGIEEGLKYVYIGNVPGHEWENTYCHRCGKMLIERAGFSIRTFEIRDGMCTNCNTAIPIVGSFG</sequence>
<dbReference type="PANTHER" id="PTHR30352">
    <property type="entry name" value="PYRUVATE FORMATE-LYASE-ACTIVATING ENZYME"/>
    <property type="match status" value="1"/>
</dbReference>
<evidence type="ECO:0000256" key="6">
    <source>
        <dbReference type="PIRSR" id="PIRSR004869-50"/>
    </source>
</evidence>
<reference evidence="8 9" key="1">
    <citation type="submission" date="2014-10" db="EMBL/GenBank/DDBJ databases">
        <title>Draft genome of anammox bacterium scalindua brodae, obtained using differential coverage binning of sequence data from two enrichment reactors.</title>
        <authorList>
            <person name="Speth D.R."/>
            <person name="Russ L."/>
            <person name="Kartal B."/>
            <person name="Op den Camp H.J."/>
            <person name="Dutilh B.E."/>
            <person name="Jetten M.S."/>
        </authorList>
    </citation>
    <scope>NUCLEOTIDE SEQUENCE [LARGE SCALE GENOMIC DNA]</scope>
    <source>
        <strain evidence="8">RU1</strain>
    </source>
</reference>
<dbReference type="InterPro" id="IPR034457">
    <property type="entry name" value="Organic_radical-activating"/>
</dbReference>
<dbReference type="PIRSF" id="PIRSF004869">
    <property type="entry name" value="PflX_prd"/>
    <property type="match status" value="1"/>
</dbReference>
<feature type="binding site" evidence="6">
    <location>
        <position position="68"/>
    </location>
    <ligand>
        <name>[4Fe-4S] cluster</name>
        <dbReference type="ChEBI" id="CHEBI:49883"/>
        <note>4Fe-4S-S-AdoMet</note>
    </ligand>
</feature>
<dbReference type="PATRIC" id="fig|237368.3.peg.2849"/>
<accession>A0A0B0EKD0</accession>
<dbReference type="Gene3D" id="3.20.20.70">
    <property type="entry name" value="Aldolase class I"/>
    <property type="match status" value="1"/>
</dbReference>
<comment type="cofactor">
    <cofactor evidence="6">
        <name>[4Fe-4S] cluster</name>
        <dbReference type="ChEBI" id="CHEBI:49883"/>
    </cofactor>
    <text evidence="6">Binds 1 [4Fe-4S] cluster. The cluster is coordinated with 3 cysteines and an exchangeable S-adenosyl-L-methionine.</text>
</comment>
<evidence type="ECO:0000256" key="3">
    <source>
        <dbReference type="ARBA" id="ARBA00022723"/>
    </source>
</evidence>
<dbReference type="PROSITE" id="PS51918">
    <property type="entry name" value="RADICAL_SAM"/>
    <property type="match status" value="1"/>
</dbReference>
<evidence type="ECO:0000256" key="5">
    <source>
        <dbReference type="ARBA" id="ARBA00023014"/>
    </source>
</evidence>
<dbReference type="Pfam" id="PF04055">
    <property type="entry name" value="Radical_SAM"/>
    <property type="match status" value="1"/>
</dbReference>
<keyword evidence="2 6" id="KW-0949">S-adenosyl-L-methionine</keyword>
<evidence type="ECO:0000313" key="9">
    <source>
        <dbReference type="Proteomes" id="UP000030652"/>
    </source>
</evidence>
<comment type="caution">
    <text evidence="8">The sequence shown here is derived from an EMBL/GenBank/DDBJ whole genome shotgun (WGS) entry which is preliminary data.</text>
</comment>
<protein>
    <submittedName>
        <fullName evidence="8">Pyruvate formate lyase activating enzyme 1</fullName>
    </submittedName>
</protein>
<keyword evidence="3 6" id="KW-0479">Metal-binding</keyword>
<keyword evidence="1" id="KW-0004">4Fe-4S</keyword>
<dbReference type="EMBL" id="JRYO01000189">
    <property type="protein sequence ID" value="KHE91583.1"/>
    <property type="molecule type" value="Genomic_DNA"/>
</dbReference>
<dbReference type="AlphaFoldDB" id="A0A0B0EKD0"/>
<dbReference type="GO" id="GO:0016829">
    <property type="term" value="F:lyase activity"/>
    <property type="evidence" value="ECO:0007669"/>
    <property type="project" value="UniProtKB-KW"/>
</dbReference>
<keyword evidence="8" id="KW-0670">Pyruvate</keyword>
<feature type="domain" description="Radical SAM core" evidence="7">
    <location>
        <begin position="49"/>
        <end position="289"/>
    </location>
</feature>
<proteinExistence type="predicted"/>
<feature type="binding site" evidence="6">
    <location>
        <position position="64"/>
    </location>
    <ligand>
        <name>[4Fe-4S] cluster</name>
        <dbReference type="ChEBI" id="CHEBI:49883"/>
        <note>4Fe-4S-S-AdoMet</note>
    </ligand>
</feature>
<dbReference type="CDD" id="cd01335">
    <property type="entry name" value="Radical_SAM"/>
    <property type="match status" value="1"/>
</dbReference>
<dbReference type="InterPro" id="IPR058240">
    <property type="entry name" value="rSAM_sf"/>
</dbReference>